<dbReference type="OrthoDB" id="194608at2"/>
<feature type="region of interest" description="Disordered" evidence="5">
    <location>
        <begin position="22"/>
        <end position="44"/>
    </location>
</feature>
<feature type="region of interest" description="Disordered" evidence="5">
    <location>
        <begin position="398"/>
        <end position="417"/>
    </location>
</feature>
<dbReference type="AlphaFoldDB" id="A0A4V3FID0"/>
<evidence type="ECO:0000256" key="3">
    <source>
        <dbReference type="ARBA" id="ARBA00022729"/>
    </source>
</evidence>
<keyword evidence="7" id="KW-1185">Reference proteome</keyword>
<name>A0A4V3FID0_9BACT</name>
<dbReference type="InterPro" id="IPR059100">
    <property type="entry name" value="TSP3_bac"/>
</dbReference>
<accession>A0A4V3FID0</accession>
<comment type="caution">
    <text evidence="6">The sequence shown here is derived from an EMBL/GenBank/DDBJ whole genome shotgun (WGS) entry which is preliminary data.</text>
</comment>
<keyword evidence="3" id="KW-0732">Signal</keyword>
<evidence type="ECO:0000256" key="2">
    <source>
        <dbReference type="ARBA" id="ARBA00022525"/>
    </source>
</evidence>
<evidence type="ECO:0000313" key="7">
    <source>
        <dbReference type="Proteomes" id="UP000295662"/>
    </source>
</evidence>
<feature type="region of interest" description="Disordered" evidence="5">
    <location>
        <begin position="84"/>
        <end position="161"/>
    </location>
</feature>
<evidence type="ECO:0008006" key="8">
    <source>
        <dbReference type="Google" id="ProtNLM"/>
    </source>
</evidence>
<evidence type="ECO:0000256" key="5">
    <source>
        <dbReference type="SAM" id="MobiDB-lite"/>
    </source>
</evidence>
<dbReference type="Proteomes" id="UP000295662">
    <property type="component" value="Unassembled WGS sequence"/>
</dbReference>
<proteinExistence type="predicted"/>
<dbReference type="Pfam" id="PF18884">
    <property type="entry name" value="TSP3_bac"/>
    <property type="match status" value="2"/>
</dbReference>
<comment type="subcellular location">
    <subcellularLocation>
        <location evidence="1">Secreted</location>
    </subcellularLocation>
</comment>
<organism evidence="6 7">
    <name type="scientific">Prosthecobacter fusiformis</name>
    <dbReference type="NCBI Taxonomy" id="48464"/>
    <lineage>
        <taxon>Bacteria</taxon>
        <taxon>Pseudomonadati</taxon>
        <taxon>Verrucomicrobiota</taxon>
        <taxon>Verrucomicrobiia</taxon>
        <taxon>Verrucomicrobiales</taxon>
        <taxon>Verrucomicrobiaceae</taxon>
        <taxon>Prosthecobacter</taxon>
    </lineage>
</organism>
<gene>
    <name evidence="6" type="ORF">EI77_01185</name>
</gene>
<keyword evidence="4" id="KW-0106">Calcium</keyword>
<evidence type="ECO:0000256" key="1">
    <source>
        <dbReference type="ARBA" id="ARBA00004613"/>
    </source>
</evidence>
<dbReference type="EMBL" id="SOCA01000001">
    <property type="protein sequence ID" value="TDU81873.1"/>
    <property type="molecule type" value="Genomic_DNA"/>
</dbReference>
<dbReference type="RefSeq" id="WP_133793785.1">
    <property type="nucleotide sequence ID" value="NZ_SOCA01000001.1"/>
</dbReference>
<evidence type="ECO:0000256" key="4">
    <source>
        <dbReference type="ARBA" id="ARBA00022837"/>
    </source>
</evidence>
<keyword evidence="2" id="KW-0964">Secreted</keyword>
<sequence>MSESRPVRSDYEAVFEEMLPHGLVRNNGPESYRQGDDDWDVDGLSNRVEMTSQPATDPRAISQADADGDLLDDVWELLWGLNASSQDENGNGIRDELDDFDNDGLTNYQEMLSGSNPMLADTDDDGVTDGVELSQGRDPVHYNPPPPGEDPGDGEEPPAPVSFSLQSVWKQAKVNNYEYSNFRDENGIPYPDDTYEGEVYMLFRRWSIDALGDAYRYAETYEIGSGICDPLPEVESIPFQDFGADPDVYWPTAPGGVSRKTGWENPDFLDVDTGGYFHYTENLHDEKRYRTRLKSSEPVPEGASLTVIPVVKKTTLTEGPQPVPITPLEPEITVQEPHVFEIPPGGQYSEPKEFPVPTAEELQEVDVSLHPVEIKEISFDGSNYHELRSDDGNVTYSAPHWVDNNGDGKAKTNTSSGEKNYPISFTRNTKIQVGGKFKVAYLPSGQLVKIKASSPQGLQIPETTVTPYADGTIELSLTEASNNLTNSIEFHNADDETAFIINWEISIGSSGWCAIGSTKHTVYITMADPIKTAMGLMRETLFNLGCRNAKGKGSAVQTVVDAIYDDFKDRDVQKVKPSSGTLDGTGMKYWNNPPTAGFLTTDLLSSGDGRCGAWTRIFTDVLRSQGIDAQITAFYAPNPNLQTLGPAILAKYPNYQGQITYLFGNPPQPASLILVKAWNIGNEFAPIDDQGIAAQSNPNPQAYFGDHFVVEYGGKYYDPSYGSDVIASQQEWEDAAVDAFGLMIFANPALPDQAQANPALPQGVTIWMWQPDPKGSAETISQPFNY</sequence>
<reference evidence="6 7" key="1">
    <citation type="submission" date="2019-03" db="EMBL/GenBank/DDBJ databases">
        <title>Genomic Encyclopedia of Archaeal and Bacterial Type Strains, Phase II (KMG-II): from individual species to whole genera.</title>
        <authorList>
            <person name="Goeker M."/>
        </authorList>
    </citation>
    <scope>NUCLEOTIDE SEQUENCE [LARGE SCALE GENOMIC DNA]</scope>
    <source>
        <strain evidence="6 7">ATCC 25309</strain>
    </source>
</reference>
<evidence type="ECO:0000313" key="6">
    <source>
        <dbReference type="EMBL" id="TDU81873.1"/>
    </source>
</evidence>
<protein>
    <recommendedName>
        <fullName evidence="8">Transglutaminase superfamily protein</fullName>
    </recommendedName>
</protein>
<feature type="compositionally biased region" description="Polar residues" evidence="5">
    <location>
        <begin position="104"/>
        <end position="116"/>
    </location>
</feature>